<evidence type="ECO:0000256" key="10">
    <source>
        <dbReference type="PROSITE-ProRule" id="PRU00282"/>
    </source>
</evidence>
<dbReference type="SUPFAM" id="SSF103506">
    <property type="entry name" value="Mitochondrial carrier"/>
    <property type="match status" value="1"/>
</dbReference>
<feature type="repeat" description="Solcar" evidence="10">
    <location>
        <begin position="127"/>
        <end position="217"/>
    </location>
</feature>
<dbReference type="Pfam" id="PF00153">
    <property type="entry name" value="Mito_carr"/>
    <property type="match status" value="3"/>
</dbReference>
<dbReference type="InterPro" id="IPR045315">
    <property type="entry name" value="Mtm1-like"/>
</dbReference>
<evidence type="ECO:0000256" key="5">
    <source>
        <dbReference type="ARBA" id="ARBA00022737"/>
    </source>
</evidence>
<keyword evidence="4 10" id="KW-0812">Transmembrane</keyword>
<feature type="repeat" description="Solcar" evidence="10">
    <location>
        <begin position="224"/>
        <end position="313"/>
    </location>
</feature>
<evidence type="ECO:0000256" key="11">
    <source>
        <dbReference type="RuleBase" id="RU000488"/>
    </source>
</evidence>
<evidence type="ECO:0000313" key="13">
    <source>
        <dbReference type="Proteomes" id="UP001140091"/>
    </source>
</evidence>
<evidence type="ECO:0000256" key="2">
    <source>
        <dbReference type="ARBA" id="ARBA00006375"/>
    </source>
</evidence>
<comment type="subcellular location">
    <subcellularLocation>
        <location evidence="1">Mitochondrion inner membrane</location>
        <topology evidence="1">Multi-pass membrane protein</topology>
    </subcellularLocation>
</comment>
<feature type="non-terminal residue" evidence="12">
    <location>
        <position position="453"/>
    </location>
</feature>
<keyword evidence="5" id="KW-0677">Repeat</keyword>
<dbReference type="GO" id="GO:1990542">
    <property type="term" value="P:mitochondrial transmembrane transport"/>
    <property type="evidence" value="ECO:0007669"/>
    <property type="project" value="InterPro"/>
</dbReference>
<keyword evidence="7" id="KW-1133">Transmembrane helix</keyword>
<evidence type="ECO:0000256" key="3">
    <source>
        <dbReference type="ARBA" id="ARBA00022448"/>
    </source>
</evidence>
<sequence>MDPFQAKIIAAATGSTVTALTMTPFDLVKTRLQTQPAQPRALFPKPPPNTCCQPREVVCVWDHGVFKTERVNGFYDAVKHVWKAEGVRGLWKGVGTTLVIGVPSSTAYILTYDHLLHSVFPKFFHQESSLLPLFAGVTARGTISTIASPLELIRTNLQSTPVSAKHPHTLRSVLASIRSLVQKRGTLYLWRGLAPTLWRDVTFSGYYWASYEAWKKAFARRGHEGAWIAFVSGAISGTSAALLTSPFDVLKTRRQAMIMSSTTGQLTGTIPLLLKIIRTEGTSALFAGLSPRIAKIAPACGIMISCYEGLVVSVSFGGELAPNTLRAGLANVLVPKSAARSDSGAAARLSAALYDGPAAAALAVCLATVTILVNFSQSSLSLATISVRLCSSPSLIPDIASGCNALSRFPILANIPANLVFAARLLLCEAAMSPWSDSASRLLMSDQTSLKRA</sequence>
<reference evidence="12" key="1">
    <citation type="submission" date="2022-06" db="EMBL/GenBank/DDBJ databases">
        <title>Genome Sequence of Candolleomyces eurysporus.</title>
        <authorList>
            <person name="Buettner E."/>
        </authorList>
    </citation>
    <scope>NUCLEOTIDE SEQUENCE</scope>
    <source>
        <strain evidence="12">VTCC 930004</strain>
    </source>
</reference>
<feature type="repeat" description="Solcar" evidence="10">
    <location>
        <begin position="2"/>
        <end position="118"/>
    </location>
</feature>
<protein>
    <recommendedName>
        <fullName evidence="14">Mitochondrial carrier</fullName>
    </recommendedName>
</protein>
<dbReference type="Gene3D" id="1.50.40.10">
    <property type="entry name" value="Mitochondrial carrier domain"/>
    <property type="match status" value="1"/>
</dbReference>
<evidence type="ECO:0008006" key="14">
    <source>
        <dbReference type="Google" id="ProtNLM"/>
    </source>
</evidence>
<evidence type="ECO:0000256" key="8">
    <source>
        <dbReference type="ARBA" id="ARBA00023128"/>
    </source>
</evidence>
<evidence type="ECO:0000256" key="1">
    <source>
        <dbReference type="ARBA" id="ARBA00004448"/>
    </source>
</evidence>
<dbReference type="EMBL" id="JANBPK010000810">
    <property type="protein sequence ID" value="KAJ2931200.1"/>
    <property type="molecule type" value="Genomic_DNA"/>
</dbReference>
<dbReference type="GO" id="GO:0005743">
    <property type="term" value="C:mitochondrial inner membrane"/>
    <property type="evidence" value="ECO:0007669"/>
    <property type="project" value="UniProtKB-SubCell"/>
</dbReference>
<keyword evidence="13" id="KW-1185">Reference proteome</keyword>
<keyword evidence="6" id="KW-0999">Mitochondrion inner membrane</keyword>
<proteinExistence type="inferred from homology"/>
<dbReference type="PROSITE" id="PS50920">
    <property type="entry name" value="SOLCAR"/>
    <property type="match status" value="3"/>
</dbReference>
<name>A0A9W8JAM2_9AGAR</name>
<evidence type="ECO:0000256" key="4">
    <source>
        <dbReference type="ARBA" id="ARBA00022692"/>
    </source>
</evidence>
<gene>
    <name evidence="12" type="ORF">H1R20_g5951</name>
</gene>
<evidence type="ECO:0000256" key="7">
    <source>
        <dbReference type="ARBA" id="ARBA00022989"/>
    </source>
</evidence>
<dbReference type="InterPro" id="IPR023395">
    <property type="entry name" value="MCP_dom_sf"/>
</dbReference>
<keyword evidence="3 11" id="KW-0813">Transport</keyword>
<evidence type="ECO:0000256" key="9">
    <source>
        <dbReference type="ARBA" id="ARBA00023136"/>
    </source>
</evidence>
<dbReference type="OrthoDB" id="1747031at2759"/>
<keyword evidence="9 10" id="KW-0472">Membrane</keyword>
<dbReference type="InterPro" id="IPR018108">
    <property type="entry name" value="MCP_transmembrane"/>
</dbReference>
<evidence type="ECO:0000313" key="12">
    <source>
        <dbReference type="EMBL" id="KAJ2931200.1"/>
    </source>
</evidence>
<comment type="similarity">
    <text evidence="2 11">Belongs to the mitochondrial carrier (TC 2.A.29) family.</text>
</comment>
<comment type="caution">
    <text evidence="12">The sequence shown here is derived from an EMBL/GenBank/DDBJ whole genome shotgun (WGS) entry which is preliminary data.</text>
</comment>
<dbReference type="AlphaFoldDB" id="A0A9W8JAM2"/>
<evidence type="ECO:0000256" key="6">
    <source>
        <dbReference type="ARBA" id="ARBA00022792"/>
    </source>
</evidence>
<accession>A0A9W8JAM2</accession>
<organism evidence="12 13">
    <name type="scientific">Candolleomyces eurysporus</name>
    <dbReference type="NCBI Taxonomy" id="2828524"/>
    <lineage>
        <taxon>Eukaryota</taxon>
        <taxon>Fungi</taxon>
        <taxon>Dikarya</taxon>
        <taxon>Basidiomycota</taxon>
        <taxon>Agaricomycotina</taxon>
        <taxon>Agaricomycetes</taxon>
        <taxon>Agaricomycetidae</taxon>
        <taxon>Agaricales</taxon>
        <taxon>Agaricineae</taxon>
        <taxon>Psathyrellaceae</taxon>
        <taxon>Candolleomyces</taxon>
    </lineage>
</organism>
<dbReference type="PANTHER" id="PTHR45760:SF2">
    <property type="entry name" value="FI19922P1-RELATED"/>
    <property type="match status" value="1"/>
</dbReference>
<dbReference type="Proteomes" id="UP001140091">
    <property type="component" value="Unassembled WGS sequence"/>
</dbReference>
<keyword evidence="8" id="KW-0496">Mitochondrion</keyword>
<dbReference type="PANTHER" id="PTHR45760">
    <property type="entry name" value="FI19922P1-RELATED"/>
    <property type="match status" value="1"/>
</dbReference>